<dbReference type="PANTHER" id="PTHR10137:SF0">
    <property type="entry name" value="V-TYPE PROTON ATPASE SUBUNIT C"/>
    <property type="match status" value="1"/>
</dbReference>
<comment type="function">
    <text evidence="6">Subunit of the V1 complex of vacuolar(H+)-ATPase (V-ATPase), a multisubunit enzyme composed of a peripheral complex (V1) that hydrolyzes ATP and a membrane integral complex (V0) that translocates protons. V-ATPase is responsible for acidifying and maintaining the pH of intracellular compartments and in some cell types, is targeted to the plasma membrane, where it is responsible for acidifying the extracellular environment. Subunit C is necessary for the assembly of the catalytic sector of the enzyme and is likely to have a specific function in its catalytic activity.</text>
</comment>
<comment type="function">
    <text evidence="5">Subunit of the V1 complex of vacuolar(H+)-ATPase (V-ATPase), a multisubunit enzyme composed of a peripheral complex (V1) that hydrolyzes ATP and a membrane integral complex (V0) that translocates protons. V-ATPase is responsible for acidifying and maintaining the pH of intracellular compartments. Subunit C is necessary for the assembly of the catalytic sector of the enzyme and is likely to have a specific function in its catalytic activity. Reversibly leaves the enzyme after glucose depletion, causing the catalytic subcomplex V1 to detach from the V0 section.</text>
</comment>
<evidence type="ECO:0000313" key="7">
    <source>
        <dbReference type="EMBL" id="KAF5368442.1"/>
    </source>
</evidence>
<comment type="similarity">
    <text evidence="1 6">Belongs to the V-ATPase C subunit family.</text>
</comment>
<evidence type="ECO:0000256" key="2">
    <source>
        <dbReference type="ARBA" id="ARBA00022448"/>
    </source>
</evidence>
<evidence type="ECO:0000256" key="3">
    <source>
        <dbReference type="ARBA" id="ARBA00022781"/>
    </source>
</evidence>
<dbReference type="SUPFAM" id="SSF118203">
    <property type="entry name" value="Vacuolar ATP synthase subunit C"/>
    <property type="match status" value="1"/>
</dbReference>
<dbReference type="CDD" id="cd14785">
    <property type="entry name" value="V-ATPase_C"/>
    <property type="match status" value="1"/>
</dbReference>
<organism evidence="7 8">
    <name type="scientific">Tetrapyrgos nigripes</name>
    <dbReference type="NCBI Taxonomy" id="182062"/>
    <lineage>
        <taxon>Eukaryota</taxon>
        <taxon>Fungi</taxon>
        <taxon>Dikarya</taxon>
        <taxon>Basidiomycota</taxon>
        <taxon>Agaricomycotina</taxon>
        <taxon>Agaricomycetes</taxon>
        <taxon>Agaricomycetidae</taxon>
        <taxon>Agaricales</taxon>
        <taxon>Marasmiineae</taxon>
        <taxon>Marasmiaceae</taxon>
        <taxon>Tetrapyrgos</taxon>
    </lineage>
</organism>
<dbReference type="InterPro" id="IPR036132">
    <property type="entry name" value="Vac_ATP_synth_c_sf"/>
</dbReference>
<proteinExistence type="inferred from homology"/>
<dbReference type="AlphaFoldDB" id="A0A8H5GNY9"/>
<accession>A0A8H5GNY9</accession>
<evidence type="ECO:0000256" key="6">
    <source>
        <dbReference type="RuleBase" id="RU364010"/>
    </source>
</evidence>
<dbReference type="EMBL" id="JAACJM010000015">
    <property type="protein sequence ID" value="KAF5368442.1"/>
    <property type="molecule type" value="Genomic_DNA"/>
</dbReference>
<name>A0A8H5GNY9_9AGAR</name>
<dbReference type="GO" id="GO:0000221">
    <property type="term" value="C:vacuolar proton-transporting V-type ATPase, V1 domain"/>
    <property type="evidence" value="ECO:0007669"/>
    <property type="project" value="TreeGrafter"/>
</dbReference>
<evidence type="ECO:0000256" key="5">
    <source>
        <dbReference type="ARBA" id="ARBA00053565"/>
    </source>
</evidence>
<evidence type="ECO:0000256" key="1">
    <source>
        <dbReference type="ARBA" id="ARBA00006138"/>
    </source>
</evidence>
<dbReference type="InterPro" id="IPR004907">
    <property type="entry name" value="ATPase_V1-cplx_csu"/>
</dbReference>
<keyword evidence="2 6" id="KW-0813">Transport</keyword>
<dbReference type="Proteomes" id="UP000559256">
    <property type="component" value="Unassembled WGS sequence"/>
</dbReference>
<gene>
    <name evidence="7" type="ORF">D9758_002368</name>
</gene>
<dbReference type="Pfam" id="PF03223">
    <property type="entry name" value="V-ATPase_C"/>
    <property type="match status" value="1"/>
</dbReference>
<evidence type="ECO:0000256" key="4">
    <source>
        <dbReference type="ARBA" id="ARBA00023065"/>
    </source>
</evidence>
<reference evidence="7 8" key="1">
    <citation type="journal article" date="2020" name="ISME J.">
        <title>Uncovering the hidden diversity of litter-decomposition mechanisms in mushroom-forming fungi.</title>
        <authorList>
            <person name="Floudas D."/>
            <person name="Bentzer J."/>
            <person name="Ahren D."/>
            <person name="Johansson T."/>
            <person name="Persson P."/>
            <person name="Tunlid A."/>
        </authorList>
    </citation>
    <scope>NUCLEOTIDE SEQUENCE [LARGE SCALE GENOMIC DNA]</scope>
    <source>
        <strain evidence="7 8">CBS 291.85</strain>
    </source>
</reference>
<keyword evidence="3 6" id="KW-0375">Hydrogen ion transport</keyword>
<dbReference type="Gene3D" id="1.20.1460.10">
    <property type="entry name" value="subunit c (vma5p) of the yeast v-atpase, domain 2"/>
    <property type="match status" value="1"/>
</dbReference>
<dbReference type="PANTHER" id="PTHR10137">
    <property type="entry name" value="V-TYPE PROTON ATPASE SUBUNIT C"/>
    <property type="match status" value="1"/>
</dbReference>
<comment type="subunit">
    <text evidence="6">V-ATPase is a heteromultimeric enzyme composed of a peripheral catalytic V1 complex (components A to H) attached to an integral membrane V0 proton pore complex.</text>
</comment>
<dbReference type="Gene3D" id="3.30.70.1180">
    <property type="entry name" value="Vacuolar atp synthase subunit c, domain 1"/>
    <property type="match status" value="1"/>
</dbReference>
<evidence type="ECO:0000313" key="8">
    <source>
        <dbReference type="Proteomes" id="UP000559256"/>
    </source>
</evidence>
<dbReference type="OrthoDB" id="6605928at2759"/>
<sequence length="444" mass="50638">MPSDQSTWLIAVPNNGDAEGLLPELQSKLSQQSKSPNSIAEFPIPSFKTGTLDLLISLSEDLPKHDTFFTNTVAKVVETLRNLLNNDASKLSQHILVNEKPVDEYLLNNWKWNDGRYGSQRGLREMVDTLNKVCGSYPIDLLPPTKPTQEMSSIDNSMKAKLTNYNLVKGSLVQMQRKRTYARIPILIEDILNPLSSGNLSVRSLVDIVSKEDFIQDSEYLDTLLVAVPKNLVKDWNSKYEHFGKMVVVPRSSKPIASDDEYTLFSVVTFRRFHDDFVQACRENKFILREFVYSDEEIAKQKMELDMTDTTEKELWTELLHLSRTNFSESFQILVHLKVVRLFIESVLRYGLPANYIGVVVKASLSFCSSGSSDKPNMPHQPDPKSIKKTFSTLQSHFSYLGSSSKRNNPKGGEADEFVGEYQTLMEQEFYDFVLYEVPWIITQ</sequence>
<dbReference type="GO" id="GO:0046961">
    <property type="term" value="F:proton-transporting ATPase activity, rotational mechanism"/>
    <property type="evidence" value="ECO:0007669"/>
    <property type="project" value="InterPro"/>
</dbReference>
<dbReference type="FunFam" id="3.30.70.100:FF:000002">
    <property type="entry name" value="V-type proton ATPase subunit C"/>
    <property type="match status" value="1"/>
</dbReference>
<keyword evidence="8" id="KW-1185">Reference proteome</keyword>
<keyword evidence="4 6" id="KW-0406">Ion transport</keyword>
<protein>
    <recommendedName>
        <fullName evidence="6">V-type proton ATPase subunit C</fullName>
    </recommendedName>
</protein>
<dbReference type="Gene3D" id="3.30.70.100">
    <property type="match status" value="1"/>
</dbReference>
<comment type="caution">
    <text evidence="7">The sequence shown here is derived from an EMBL/GenBank/DDBJ whole genome shotgun (WGS) entry which is preliminary data.</text>
</comment>